<evidence type="ECO:0000313" key="4">
    <source>
        <dbReference type="EMBL" id="MCI1185977.1"/>
    </source>
</evidence>
<dbReference type="PRINTS" id="PR00455">
    <property type="entry name" value="HTHTETR"/>
</dbReference>
<keyword evidence="1 2" id="KW-0238">DNA-binding</keyword>
<dbReference type="InterPro" id="IPR001647">
    <property type="entry name" value="HTH_TetR"/>
</dbReference>
<dbReference type="InterPro" id="IPR050624">
    <property type="entry name" value="HTH-type_Tx_Regulator"/>
</dbReference>
<dbReference type="EMBL" id="JALBGC010000001">
    <property type="protein sequence ID" value="MCI1185977.1"/>
    <property type="molecule type" value="Genomic_DNA"/>
</dbReference>
<name>A0A9X2ADQ3_9BACT</name>
<feature type="DNA-binding region" description="H-T-H motif" evidence="2">
    <location>
        <begin position="24"/>
        <end position="43"/>
    </location>
</feature>
<dbReference type="RefSeq" id="WP_241934266.1">
    <property type="nucleotide sequence ID" value="NZ_JALBGC010000001.1"/>
</dbReference>
<feature type="domain" description="HTH tetR-type" evidence="3">
    <location>
        <begin position="1"/>
        <end position="61"/>
    </location>
</feature>
<dbReference type="PROSITE" id="PS01081">
    <property type="entry name" value="HTH_TETR_1"/>
    <property type="match status" value="1"/>
</dbReference>
<dbReference type="PANTHER" id="PTHR43479:SF11">
    <property type="entry name" value="ACREF_ENVCD OPERON REPRESSOR-RELATED"/>
    <property type="match status" value="1"/>
</dbReference>
<organism evidence="4 5">
    <name type="scientific">Hymenobacter cyanobacteriorum</name>
    <dbReference type="NCBI Taxonomy" id="2926463"/>
    <lineage>
        <taxon>Bacteria</taxon>
        <taxon>Pseudomonadati</taxon>
        <taxon>Bacteroidota</taxon>
        <taxon>Cytophagia</taxon>
        <taxon>Cytophagales</taxon>
        <taxon>Hymenobacteraceae</taxon>
        <taxon>Hymenobacter</taxon>
    </lineage>
</organism>
<dbReference type="SUPFAM" id="SSF46689">
    <property type="entry name" value="Homeodomain-like"/>
    <property type="match status" value="1"/>
</dbReference>
<evidence type="ECO:0000256" key="2">
    <source>
        <dbReference type="PROSITE-ProRule" id="PRU00335"/>
    </source>
</evidence>
<dbReference type="PROSITE" id="PS50977">
    <property type="entry name" value="HTH_TETR_2"/>
    <property type="match status" value="1"/>
</dbReference>
<protein>
    <submittedName>
        <fullName evidence="4">TetR/AcrR family transcriptional regulator</fullName>
    </submittedName>
</protein>
<evidence type="ECO:0000313" key="5">
    <source>
        <dbReference type="Proteomes" id="UP001139193"/>
    </source>
</evidence>
<evidence type="ECO:0000259" key="3">
    <source>
        <dbReference type="PROSITE" id="PS50977"/>
    </source>
</evidence>
<dbReference type="InterPro" id="IPR009057">
    <property type="entry name" value="Homeodomain-like_sf"/>
</dbReference>
<dbReference type="GO" id="GO:0003677">
    <property type="term" value="F:DNA binding"/>
    <property type="evidence" value="ECO:0007669"/>
    <property type="project" value="UniProtKB-UniRule"/>
</dbReference>
<dbReference type="Gene3D" id="1.10.357.10">
    <property type="entry name" value="Tetracycline Repressor, domain 2"/>
    <property type="match status" value="1"/>
</dbReference>
<dbReference type="AlphaFoldDB" id="A0A9X2ADQ3"/>
<dbReference type="PANTHER" id="PTHR43479">
    <property type="entry name" value="ACREF/ENVCD OPERON REPRESSOR-RELATED"/>
    <property type="match status" value="1"/>
</dbReference>
<keyword evidence="5" id="KW-1185">Reference proteome</keyword>
<dbReference type="Proteomes" id="UP001139193">
    <property type="component" value="Unassembled WGS sequence"/>
</dbReference>
<evidence type="ECO:0000256" key="1">
    <source>
        <dbReference type="ARBA" id="ARBA00023125"/>
    </source>
</evidence>
<dbReference type="InterPro" id="IPR023772">
    <property type="entry name" value="DNA-bd_HTH_TetR-type_CS"/>
</dbReference>
<accession>A0A9X2ADQ3</accession>
<reference evidence="4" key="1">
    <citation type="submission" date="2022-03" db="EMBL/GenBank/DDBJ databases">
        <title>Bacterial whole genome sequence for Hymenobacter sp. DH14.</title>
        <authorList>
            <person name="Le V."/>
        </authorList>
    </citation>
    <scope>NUCLEOTIDE SEQUENCE</scope>
    <source>
        <strain evidence="4">DH14</strain>
    </source>
</reference>
<dbReference type="Pfam" id="PF00440">
    <property type="entry name" value="TetR_N"/>
    <property type="match status" value="1"/>
</dbReference>
<sequence>MTSHSKIEQAALQLFGEKGYDNTSTALIARQAGVSEALLFKYFLSKEKLFEYLIKQGFRRIVEANRGILAEKDPRVLIENVIDLPYKLVHDEPDFWKVQDKEFNRPLVQKYFQRFMSPIDNLLKQAFIEVGAPSPELTTLQLLLLIQSLWRNLLYPHDANLPHLARHLKDSYGLGRPAAG</sequence>
<proteinExistence type="predicted"/>
<gene>
    <name evidence="4" type="ORF">MON38_00990</name>
</gene>
<comment type="caution">
    <text evidence="4">The sequence shown here is derived from an EMBL/GenBank/DDBJ whole genome shotgun (WGS) entry which is preliminary data.</text>
</comment>